<proteinExistence type="predicted"/>
<organism evidence="1 2">
    <name type="scientific">Candidatus Enterovibrio escicola</name>
    <dbReference type="NCBI Taxonomy" id="1927127"/>
    <lineage>
        <taxon>Bacteria</taxon>
        <taxon>Pseudomonadati</taxon>
        <taxon>Pseudomonadota</taxon>
        <taxon>Gammaproteobacteria</taxon>
        <taxon>Vibrionales</taxon>
        <taxon>Vibrionaceae</taxon>
        <taxon>Enterovibrio</taxon>
    </lineage>
</organism>
<dbReference type="Gene3D" id="3.30.565.10">
    <property type="entry name" value="Histidine kinase-like ATPase, C-terminal domain"/>
    <property type="match status" value="1"/>
</dbReference>
<dbReference type="SUPFAM" id="SSF55874">
    <property type="entry name" value="ATPase domain of HSP90 chaperone/DNA topoisomerase II/histidine kinase"/>
    <property type="match status" value="1"/>
</dbReference>
<name>A0A2A5T4U6_9GAMM</name>
<dbReference type="InterPro" id="IPR036890">
    <property type="entry name" value="HATPase_C_sf"/>
</dbReference>
<gene>
    <name evidence="1" type="ORF">BTN49_1195</name>
</gene>
<reference evidence="2" key="1">
    <citation type="submission" date="2017-04" db="EMBL/GenBank/DDBJ databases">
        <title>Genome evolution of the luminous symbionts of deep sea anglerfish.</title>
        <authorList>
            <person name="Hendry T.A."/>
        </authorList>
    </citation>
    <scope>NUCLEOTIDE SEQUENCE [LARGE SCALE GENOMIC DNA]</scope>
</reference>
<evidence type="ECO:0000313" key="1">
    <source>
        <dbReference type="EMBL" id="PCS23199.1"/>
    </source>
</evidence>
<evidence type="ECO:0008006" key="3">
    <source>
        <dbReference type="Google" id="ProtNLM"/>
    </source>
</evidence>
<keyword evidence="2" id="KW-1185">Reference proteome</keyword>
<sequence length="38" mass="4122">MGLTIVQRIIEQHNGVLHLTPRSSSGLCAQILLPVVLN</sequence>
<dbReference type="Proteomes" id="UP000219020">
    <property type="component" value="Unassembled WGS sequence"/>
</dbReference>
<accession>A0A2A5T4U6</accession>
<dbReference type="EMBL" id="NBYY01000011">
    <property type="protein sequence ID" value="PCS23199.1"/>
    <property type="molecule type" value="Genomic_DNA"/>
</dbReference>
<protein>
    <recommendedName>
        <fullName evidence="3">Histidine kinase</fullName>
    </recommendedName>
</protein>
<evidence type="ECO:0000313" key="2">
    <source>
        <dbReference type="Proteomes" id="UP000219020"/>
    </source>
</evidence>
<dbReference type="AlphaFoldDB" id="A0A2A5T4U6"/>
<comment type="caution">
    <text evidence="1">The sequence shown here is derived from an EMBL/GenBank/DDBJ whole genome shotgun (WGS) entry which is preliminary data.</text>
</comment>